<dbReference type="InterPro" id="IPR019646">
    <property type="entry name" value="Aminoglyc_AdlTrfase"/>
</dbReference>
<dbReference type="InterPro" id="IPR043519">
    <property type="entry name" value="NT_sf"/>
</dbReference>
<dbReference type="eggNOG" id="COG0346">
    <property type="taxonomic scope" value="Bacteria"/>
</dbReference>
<protein>
    <recommendedName>
        <fullName evidence="4">Amino acid transporter</fullName>
    </recommendedName>
</protein>
<evidence type="ECO:0000256" key="1">
    <source>
        <dbReference type="SAM" id="MobiDB-lite"/>
    </source>
</evidence>
<evidence type="ECO:0000313" key="2">
    <source>
        <dbReference type="EMBL" id="CCH19716.1"/>
    </source>
</evidence>
<accession>I0L7B9</accession>
<name>I0L7B9_9ACTN</name>
<dbReference type="Pfam" id="PF10706">
    <property type="entry name" value="Aminoglyc_resit"/>
    <property type="match status" value="1"/>
</dbReference>
<keyword evidence="3" id="KW-1185">Reference proteome</keyword>
<dbReference type="Gene3D" id="3.30.460.40">
    <property type="match status" value="1"/>
</dbReference>
<dbReference type="EMBL" id="CAIE01000036">
    <property type="protein sequence ID" value="CCH19716.1"/>
    <property type="molecule type" value="Genomic_DNA"/>
</dbReference>
<gene>
    <name evidence="2" type="ORF">MILUP08_44591</name>
</gene>
<feature type="region of interest" description="Disordered" evidence="1">
    <location>
        <begin position="1"/>
        <end position="21"/>
    </location>
</feature>
<dbReference type="AlphaFoldDB" id="I0L7B9"/>
<dbReference type="STRING" id="1150864.MILUP08_44591"/>
<reference evidence="2 3" key="1">
    <citation type="journal article" date="2012" name="J. Bacteriol.">
        <title>Genome Sequence of Micromonospora lupini Lupac 08, Isolated from Root Nodules of Lupinus angustifolius.</title>
        <authorList>
            <person name="Alonso-Vega P."/>
            <person name="Normand P."/>
            <person name="Bacigalupe R."/>
            <person name="Pujic P."/>
            <person name="Lajus A."/>
            <person name="Vallenet D."/>
            <person name="Carro L."/>
            <person name="Coll P."/>
            <person name="Trujillo M.E."/>
        </authorList>
    </citation>
    <scope>NUCLEOTIDE SEQUENCE [LARGE SCALE GENOMIC DNA]</scope>
    <source>
        <strain evidence="2 3">Lupac 08</strain>
    </source>
</reference>
<evidence type="ECO:0008006" key="4">
    <source>
        <dbReference type="Google" id="ProtNLM"/>
    </source>
</evidence>
<organism evidence="2 3">
    <name type="scientific">Micromonospora lupini str. Lupac 08</name>
    <dbReference type="NCBI Taxonomy" id="1150864"/>
    <lineage>
        <taxon>Bacteria</taxon>
        <taxon>Bacillati</taxon>
        <taxon>Actinomycetota</taxon>
        <taxon>Actinomycetes</taxon>
        <taxon>Micromonosporales</taxon>
        <taxon>Micromonosporaceae</taxon>
        <taxon>Micromonospora</taxon>
    </lineage>
</organism>
<proteinExistence type="predicted"/>
<dbReference type="Proteomes" id="UP000003448">
    <property type="component" value="Unassembled WGS sequence"/>
</dbReference>
<dbReference type="SUPFAM" id="SSF81301">
    <property type="entry name" value="Nucleotidyltransferase"/>
    <property type="match status" value="1"/>
</dbReference>
<sequence length="230" mass="26267">MNVPGYRQRMDAGSPGGGIEVSPDDTEALEARWAHCWKPRDVARRLAGISAPWYVAAGWALDLYRGEQTRDHHDIEIAVPAGRFPEIRERLSEFTFDAVDSGRIWESATPQVLGATWQTWLREPETGRYLLDVFREPHDGDEWICRRDATIRLPYAEIIRHTSDRIPYLIPELVLLFKAKHVRPKDQTDFDSVLPLLAHGQRETLSTLLRQVHPGHAWLAALAPTARFDC</sequence>
<evidence type="ECO:0000313" key="3">
    <source>
        <dbReference type="Proteomes" id="UP000003448"/>
    </source>
</evidence>